<feature type="coiled-coil region" evidence="1">
    <location>
        <begin position="31"/>
        <end position="65"/>
    </location>
</feature>
<dbReference type="EMBL" id="CP033058">
    <property type="protein sequence ID" value="AZZ65502.1"/>
    <property type="molecule type" value="Genomic_DNA"/>
</dbReference>
<evidence type="ECO:0000256" key="1">
    <source>
        <dbReference type="SAM" id="Coils"/>
    </source>
</evidence>
<proteinExistence type="predicted"/>
<dbReference type="OrthoDB" id="400328at2"/>
<evidence type="ECO:0000313" key="2">
    <source>
        <dbReference type="EMBL" id="AZZ65502.1"/>
    </source>
</evidence>
<protein>
    <recommendedName>
        <fullName evidence="4">DUF1492 domain-containing protein</fullName>
    </recommendedName>
</protein>
<dbReference type="AlphaFoldDB" id="A0A3Q9VBI8"/>
<evidence type="ECO:0008006" key="4">
    <source>
        <dbReference type="Google" id="ProtNLM"/>
    </source>
</evidence>
<name>A0A3Q9VBI8_9BACT</name>
<sequence>MAQKKYKRLISLKPFINLILQGCSDKFPNNLSDEQISAKDLNNDNSQLEKELSLCIKNFEELKAQKMLINRNFKTLLLNTINNLEPVAKSIFLTILFKKNLSNISWKTFNISKSTFYRKIKLIEKIIKWCFFE</sequence>
<organism evidence="2 3">
    <name type="scientific">Metamycoplasma phocicerebrale</name>
    <dbReference type="NCBI Taxonomy" id="142649"/>
    <lineage>
        <taxon>Bacteria</taxon>
        <taxon>Bacillati</taxon>
        <taxon>Mycoplasmatota</taxon>
        <taxon>Mycoplasmoidales</taxon>
        <taxon>Metamycoplasmataceae</taxon>
        <taxon>Metamycoplasma</taxon>
    </lineage>
</organism>
<evidence type="ECO:0000313" key="3">
    <source>
        <dbReference type="Proteomes" id="UP000256585"/>
    </source>
</evidence>
<reference evidence="2" key="1">
    <citation type="submission" date="2019-03" db="EMBL/GenBank/DDBJ databases">
        <title>Draft Sequence and Annotation of the Mycoplasma phocicerebrale Strain 1049T Genome.</title>
        <authorList>
            <person name="Frasca S.Jr."/>
            <person name="Kutish G.F."/>
            <person name="Castellanos Gell J."/>
            <person name="Michaels D.L."/>
            <person name="Brown D.R."/>
        </authorList>
    </citation>
    <scope>NUCLEOTIDE SEQUENCE</scope>
    <source>
        <strain evidence="2">1049</strain>
    </source>
</reference>
<dbReference type="RefSeq" id="WP_116171668.1">
    <property type="nucleotide sequence ID" value="NZ_CP033058.2"/>
</dbReference>
<keyword evidence="3" id="KW-1185">Reference proteome</keyword>
<dbReference type="KEGG" id="mphc:DMC14_001720"/>
<dbReference type="Proteomes" id="UP000256585">
    <property type="component" value="Chromosome"/>
</dbReference>
<keyword evidence="1" id="KW-0175">Coiled coil</keyword>
<gene>
    <name evidence="2" type="ORF">DMC14_001720</name>
</gene>
<accession>A0A3Q9VBI8</accession>